<dbReference type="EMBL" id="CACRXK020034556">
    <property type="protein sequence ID" value="CAB4044321.1"/>
    <property type="molecule type" value="Genomic_DNA"/>
</dbReference>
<gene>
    <name evidence="1" type="ORF">PACLA_8A024544</name>
</gene>
<keyword evidence="2" id="KW-1185">Reference proteome</keyword>
<evidence type="ECO:0000313" key="2">
    <source>
        <dbReference type="Proteomes" id="UP001152795"/>
    </source>
</evidence>
<dbReference type="OrthoDB" id="5984732at2759"/>
<dbReference type="AlphaFoldDB" id="A0A6S7KRL4"/>
<feature type="non-terminal residue" evidence="1">
    <location>
        <position position="148"/>
    </location>
</feature>
<dbReference type="Proteomes" id="UP001152795">
    <property type="component" value="Unassembled WGS sequence"/>
</dbReference>
<proteinExistence type="predicted"/>
<name>A0A6S7KRL4_PARCT</name>
<reference evidence="1" key="1">
    <citation type="submission" date="2020-04" db="EMBL/GenBank/DDBJ databases">
        <authorList>
            <person name="Alioto T."/>
            <person name="Alioto T."/>
            <person name="Gomez Garrido J."/>
        </authorList>
    </citation>
    <scope>NUCLEOTIDE SEQUENCE</scope>
    <source>
        <strain evidence="1">A484AB</strain>
    </source>
</reference>
<comment type="caution">
    <text evidence="1">The sequence shown here is derived from an EMBL/GenBank/DDBJ whole genome shotgun (WGS) entry which is preliminary data.</text>
</comment>
<evidence type="ECO:0000313" key="1">
    <source>
        <dbReference type="EMBL" id="CAB4044321.1"/>
    </source>
</evidence>
<accession>A0A6S7KRL4</accession>
<sequence length="148" mass="16905">MATKLSVEDILNKDLEGTADTNEEQIKSENDEESSNVLTLPKISEPGILRMLLNINTGKGFRGKSYLWLKAIHRRLAGRRNIRRPFFSQIRRDIPKEMFRCLVLAIKSCRRPLFCDPNCYVVESKKMTVVSFQSMLAVSQLKNSSVPS</sequence>
<organism evidence="1 2">
    <name type="scientific">Paramuricea clavata</name>
    <name type="common">Red gorgonian</name>
    <name type="synonym">Violescent sea-whip</name>
    <dbReference type="NCBI Taxonomy" id="317549"/>
    <lineage>
        <taxon>Eukaryota</taxon>
        <taxon>Metazoa</taxon>
        <taxon>Cnidaria</taxon>
        <taxon>Anthozoa</taxon>
        <taxon>Octocorallia</taxon>
        <taxon>Malacalcyonacea</taxon>
        <taxon>Plexauridae</taxon>
        <taxon>Paramuricea</taxon>
    </lineage>
</organism>
<protein>
    <submittedName>
        <fullName evidence="1">Uncharacterized protein</fullName>
    </submittedName>
</protein>